<dbReference type="PANTHER" id="PTHR43091:SF1">
    <property type="entry name" value="BETA-KETOACYL-[ACYL-CARRIER-PROTEIN] SYNTHASE III, CHLOROPLASTIC"/>
    <property type="match status" value="1"/>
</dbReference>
<feature type="active site" evidence="14">
    <location>
        <position position="258"/>
    </location>
</feature>
<keyword evidence="4 14" id="KW-0808">Transferase</keyword>
<keyword evidence="14" id="KW-0963">Cytoplasm</keyword>
<comment type="pathway">
    <text evidence="1 14">Lipid metabolism; fatty acid biosynthesis.</text>
</comment>
<evidence type="ECO:0000256" key="11">
    <source>
        <dbReference type="ARBA" id="ARBA00052407"/>
    </source>
</evidence>
<comment type="subcellular location">
    <subcellularLocation>
        <location evidence="14">Cytoplasm</location>
    </subcellularLocation>
</comment>
<dbReference type="NCBIfam" id="TIGR00747">
    <property type="entry name" value="fabH"/>
    <property type="match status" value="1"/>
</dbReference>
<keyword evidence="3 14" id="KW-0444">Lipid biosynthesis</keyword>
<comment type="domain">
    <text evidence="14">The last Arg residue of the ACP-binding site is essential for the weak association between ACP/AcpP and FabH.</text>
</comment>
<comment type="subunit">
    <text evidence="14">Homodimer.</text>
</comment>
<keyword evidence="7 14" id="KW-0275">Fatty acid biosynthesis</keyword>
<evidence type="ECO:0000256" key="13">
    <source>
        <dbReference type="ARBA" id="ARBA00052985"/>
    </source>
</evidence>
<feature type="active site" evidence="14">
    <location>
        <position position="117"/>
    </location>
</feature>
<dbReference type="InterPro" id="IPR013747">
    <property type="entry name" value="ACP_syn_III_C"/>
</dbReference>
<evidence type="ECO:0000256" key="6">
    <source>
        <dbReference type="ARBA" id="ARBA00023098"/>
    </source>
</evidence>
<dbReference type="Pfam" id="PF08545">
    <property type="entry name" value="ACP_syn_III"/>
    <property type="match status" value="1"/>
</dbReference>
<comment type="catalytic activity">
    <reaction evidence="13">
        <text>3-methylbutanoyl-CoA + malonyl-[ACP] + H(+) = 5-methyl-3-oxohexanoyl-[ACP] + CO2 + CoA</text>
        <dbReference type="Rhea" id="RHEA:42272"/>
        <dbReference type="Rhea" id="RHEA-COMP:9623"/>
        <dbReference type="Rhea" id="RHEA-COMP:9941"/>
        <dbReference type="ChEBI" id="CHEBI:15378"/>
        <dbReference type="ChEBI" id="CHEBI:16526"/>
        <dbReference type="ChEBI" id="CHEBI:57287"/>
        <dbReference type="ChEBI" id="CHEBI:57345"/>
        <dbReference type="ChEBI" id="CHEBI:78449"/>
        <dbReference type="ChEBI" id="CHEBI:78822"/>
        <dbReference type="EC" id="2.3.1.300"/>
    </reaction>
    <physiologicalReaction direction="left-to-right" evidence="13">
        <dbReference type="Rhea" id="RHEA:42273"/>
    </physiologicalReaction>
</comment>
<evidence type="ECO:0000256" key="3">
    <source>
        <dbReference type="ARBA" id="ARBA00022516"/>
    </source>
</evidence>
<dbReference type="EMBL" id="JAALHA020000017">
    <property type="protein sequence ID" value="MDR9898326.1"/>
    <property type="molecule type" value="Genomic_DNA"/>
</dbReference>
<dbReference type="Pfam" id="PF08541">
    <property type="entry name" value="ACP_syn_III_C"/>
    <property type="match status" value="1"/>
</dbReference>
<evidence type="ECO:0000256" key="4">
    <source>
        <dbReference type="ARBA" id="ARBA00022679"/>
    </source>
</evidence>
<evidence type="ECO:0000256" key="5">
    <source>
        <dbReference type="ARBA" id="ARBA00022832"/>
    </source>
</evidence>
<feature type="domain" description="Beta-ketoacyl-[acyl-carrier-protein] synthase III C-terminal" evidence="15">
    <location>
        <begin position="244"/>
        <end position="331"/>
    </location>
</feature>
<comment type="similarity">
    <text evidence="2 14">Belongs to the thiolase-like superfamily. FabH family.</text>
</comment>
<dbReference type="CDD" id="cd00830">
    <property type="entry name" value="KAS_III"/>
    <property type="match status" value="1"/>
</dbReference>
<dbReference type="GO" id="GO:0005737">
    <property type="term" value="C:cytoplasm"/>
    <property type="evidence" value="ECO:0007669"/>
    <property type="project" value="UniProtKB-SubCell"/>
</dbReference>
<evidence type="ECO:0000256" key="7">
    <source>
        <dbReference type="ARBA" id="ARBA00023160"/>
    </source>
</evidence>
<dbReference type="EC" id="2.3.1.180" evidence="14"/>
<comment type="catalytic activity">
    <reaction evidence="11">
        <text>(2S)-2-methylbutanoyl-CoA + malonyl-[ACP] + H(+) = (4S)-4-methyl-3-oxohexanoyl-[ACP] + CO2 + CoA</text>
        <dbReference type="Rhea" id="RHEA:42276"/>
        <dbReference type="Rhea" id="RHEA-COMP:9623"/>
        <dbReference type="Rhea" id="RHEA-COMP:17148"/>
        <dbReference type="ChEBI" id="CHEBI:15378"/>
        <dbReference type="ChEBI" id="CHEBI:16526"/>
        <dbReference type="ChEBI" id="CHEBI:57287"/>
        <dbReference type="ChEBI" id="CHEBI:78449"/>
        <dbReference type="ChEBI" id="CHEBI:88166"/>
        <dbReference type="ChEBI" id="CHEBI:167462"/>
        <dbReference type="EC" id="2.3.1.300"/>
    </reaction>
    <physiologicalReaction direction="left-to-right" evidence="11">
        <dbReference type="Rhea" id="RHEA:42277"/>
    </physiologicalReaction>
</comment>
<evidence type="ECO:0000256" key="9">
    <source>
        <dbReference type="ARBA" id="ARBA00023315"/>
    </source>
</evidence>
<dbReference type="GO" id="GO:0004315">
    <property type="term" value="F:3-oxoacyl-[acyl-carrier-protein] synthase activity"/>
    <property type="evidence" value="ECO:0007669"/>
    <property type="project" value="InterPro"/>
</dbReference>
<gene>
    <name evidence="14" type="primary">fabH</name>
    <name evidence="17" type="ORF">G7B40_027750</name>
</gene>
<comment type="caution">
    <text evidence="17">The sequence shown here is derived from an EMBL/GenBank/DDBJ whole genome shotgun (WGS) entry which is preliminary data.</text>
</comment>
<dbReference type="RefSeq" id="WP_208349677.1">
    <property type="nucleotide sequence ID" value="NZ_JAALHA020000017.1"/>
</dbReference>
<evidence type="ECO:0000256" key="14">
    <source>
        <dbReference type="HAMAP-Rule" id="MF_01815"/>
    </source>
</evidence>
<keyword evidence="6 14" id="KW-0443">Lipid metabolism</keyword>
<sequence>MRYSSKKGVVLTGTGSAVPDTYLDNHQLNQIMVTSDEWIKTRTGIRRRCLLPPQHSLTAMATEAAQKAIAMAGIAPRDLDLIILATSTPDDLFGSASAIQAELGATQAVAFDLTAACSGFIFGLITSAQFIRAGAYQNILLIGAEVLSRWVDWSDRRTCILFGDGAGAVVVQASESESLLGFQLHTDGMQNQYLKLGFKDQEKQLVDSISIGQGTYQPITMNGQEVYRFAVQKVPEVIEKALFHADLTIDQVDWLLMHQANQRILDSVAERLGLPSEKIISNLANYGNTSAASIPLALDEAVRKGQIKPHDVIALAGFGAGLSWGAAILEWSSVSVPHSQELALMK</sequence>
<evidence type="ECO:0000313" key="17">
    <source>
        <dbReference type="EMBL" id="MDR9898326.1"/>
    </source>
</evidence>
<dbReference type="FunFam" id="3.40.47.10:FF:000004">
    <property type="entry name" value="3-oxoacyl-[acyl-carrier-protein] synthase 3"/>
    <property type="match status" value="1"/>
</dbReference>
<feature type="region of interest" description="ACP-binding" evidence="14">
    <location>
        <begin position="259"/>
        <end position="263"/>
    </location>
</feature>
<dbReference type="NCBIfam" id="NF006829">
    <property type="entry name" value="PRK09352.1"/>
    <property type="match status" value="1"/>
</dbReference>
<keyword evidence="9 14" id="KW-0012">Acyltransferase</keyword>
<evidence type="ECO:0000259" key="16">
    <source>
        <dbReference type="Pfam" id="PF08545"/>
    </source>
</evidence>
<keyword evidence="18" id="KW-1185">Reference proteome</keyword>
<evidence type="ECO:0000256" key="12">
    <source>
        <dbReference type="ARBA" id="ARBA00052467"/>
    </source>
</evidence>
<evidence type="ECO:0000259" key="15">
    <source>
        <dbReference type="Pfam" id="PF08541"/>
    </source>
</evidence>
<feature type="domain" description="Beta-ketoacyl-[acyl-carrier-protein] synthase III N-terminal" evidence="16">
    <location>
        <begin position="111"/>
        <end position="188"/>
    </location>
</feature>
<dbReference type="InterPro" id="IPR013751">
    <property type="entry name" value="ACP_syn_III_N"/>
</dbReference>
<comment type="function">
    <text evidence="14">Catalyzes the condensation reaction of fatty acid synthesis by the addition to an acyl acceptor of two carbons from malonyl-ACP. Catalyzes the first condensation reaction which initiates fatty acid synthesis and may therefore play a role in governing the total rate of fatty acid production. Possesses both acetoacetyl-ACP synthase and acetyl transacylase activities. Its substrate specificity determines the biosynthesis of branched-chain and/or straight-chain of fatty acids.</text>
</comment>
<evidence type="ECO:0000256" key="8">
    <source>
        <dbReference type="ARBA" id="ARBA00023268"/>
    </source>
</evidence>
<proteinExistence type="inferred from homology"/>
<comment type="catalytic activity">
    <reaction evidence="10">
        <text>malonyl-[ACP] + acetyl-CoA + H(+) = 3-oxobutanoyl-[ACP] + CO2 + CoA</text>
        <dbReference type="Rhea" id="RHEA:12080"/>
        <dbReference type="Rhea" id="RHEA-COMP:9623"/>
        <dbReference type="Rhea" id="RHEA-COMP:9625"/>
        <dbReference type="ChEBI" id="CHEBI:15378"/>
        <dbReference type="ChEBI" id="CHEBI:16526"/>
        <dbReference type="ChEBI" id="CHEBI:57287"/>
        <dbReference type="ChEBI" id="CHEBI:57288"/>
        <dbReference type="ChEBI" id="CHEBI:78449"/>
        <dbReference type="ChEBI" id="CHEBI:78450"/>
        <dbReference type="EC" id="2.3.1.180"/>
    </reaction>
    <physiologicalReaction direction="left-to-right" evidence="10">
        <dbReference type="Rhea" id="RHEA:12081"/>
    </physiologicalReaction>
</comment>
<evidence type="ECO:0000313" key="18">
    <source>
        <dbReference type="Proteomes" id="UP000667802"/>
    </source>
</evidence>
<feature type="active site" evidence="14">
    <location>
        <position position="288"/>
    </location>
</feature>
<dbReference type="InterPro" id="IPR004655">
    <property type="entry name" value="FabH"/>
</dbReference>
<dbReference type="AlphaFoldDB" id="A0AAP5M7N4"/>
<evidence type="ECO:0000256" key="10">
    <source>
        <dbReference type="ARBA" id="ARBA00051096"/>
    </source>
</evidence>
<name>A0AAP5M7N4_9CYAN</name>
<dbReference type="Proteomes" id="UP000667802">
    <property type="component" value="Unassembled WGS sequence"/>
</dbReference>
<dbReference type="InterPro" id="IPR016039">
    <property type="entry name" value="Thiolase-like"/>
</dbReference>
<dbReference type="Gene3D" id="3.40.47.10">
    <property type="match status" value="1"/>
</dbReference>
<dbReference type="SUPFAM" id="SSF53901">
    <property type="entry name" value="Thiolase-like"/>
    <property type="match status" value="1"/>
</dbReference>
<dbReference type="GO" id="GO:0006633">
    <property type="term" value="P:fatty acid biosynthetic process"/>
    <property type="evidence" value="ECO:0007669"/>
    <property type="project" value="UniProtKB-UniRule"/>
</dbReference>
<keyword evidence="8 14" id="KW-0511">Multifunctional enzyme</keyword>
<dbReference type="HAMAP" id="MF_01815">
    <property type="entry name" value="FabH"/>
    <property type="match status" value="1"/>
</dbReference>
<organism evidence="17 18">
    <name type="scientific">Aetokthonos hydrillicola Thurmond2011</name>
    <dbReference type="NCBI Taxonomy" id="2712845"/>
    <lineage>
        <taxon>Bacteria</taxon>
        <taxon>Bacillati</taxon>
        <taxon>Cyanobacteriota</taxon>
        <taxon>Cyanophyceae</taxon>
        <taxon>Nostocales</taxon>
        <taxon>Hapalosiphonaceae</taxon>
        <taxon>Aetokthonos</taxon>
    </lineage>
</organism>
<accession>A0AAP5M7N4</accession>
<evidence type="ECO:0000256" key="1">
    <source>
        <dbReference type="ARBA" id="ARBA00005194"/>
    </source>
</evidence>
<evidence type="ECO:0000256" key="2">
    <source>
        <dbReference type="ARBA" id="ARBA00008642"/>
    </source>
</evidence>
<reference evidence="18" key="1">
    <citation type="journal article" date="2021" name="Science">
        <title>Hunting the eagle killer: A cyanobacterial neurotoxin causes vacuolar myelinopathy.</title>
        <authorList>
            <person name="Breinlinger S."/>
            <person name="Phillips T.J."/>
            <person name="Haram B.N."/>
            <person name="Mares J."/>
            <person name="Martinez Yerena J.A."/>
            <person name="Hrouzek P."/>
            <person name="Sobotka R."/>
            <person name="Henderson W.M."/>
            <person name="Schmieder P."/>
            <person name="Williams S.M."/>
            <person name="Lauderdale J.D."/>
            <person name="Wilde H.D."/>
            <person name="Gerrin W."/>
            <person name="Kust A."/>
            <person name="Washington J.W."/>
            <person name="Wagner C."/>
            <person name="Geier B."/>
            <person name="Liebeke M."/>
            <person name="Enke H."/>
            <person name="Niedermeyer T.H.J."/>
            <person name="Wilde S.B."/>
        </authorList>
    </citation>
    <scope>NUCLEOTIDE SEQUENCE [LARGE SCALE GENOMIC DNA]</scope>
    <source>
        <strain evidence="18">Thurmond2011</strain>
    </source>
</reference>
<keyword evidence="5 14" id="KW-0276">Fatty acid metabolism</keyword>
<comment type="catalytic activity">
    <reaction evidence="12">
        <text>2-methylpropanoyl-CoA + malonyl-[ACP] + H(+) = 4-methyl-3-oxopentanoyl-[ACP] + CO2 + CoA</text>
        <dbReference type="Rhea" id="RHEA:42268"/>
        <dbReference type="Rhea" id="RHEA-COMP:9623"/>
        <dbReference type="Rhea" id="RHEA-COMP:9940"/>
        <dbReference type="ChEBI" id="CHEBI:15378"/>
        <dbReference type="ChEBI" id="CHEBI:16526"/>
        <dbReference type="ChEBI" id="CHEBI:57287"/>
        <dbReference type="ChEBI" id="CHEBI:57338"/>
        <dbReference type="ChEBI" id="CHEBI:78449"/>
        <dbReference type="ChEBI" id="CHEBI:78820"/>
        <dbReference type="EC" id="2.3.1.300"/>
    </reaction>
    <physiologicalReaction direction="left-to-right" evidence="12">
        <dbReference type="Rhea" id="RHEA:42269"/>
    </physiologicalReaction>
</comment>
<protein>
    <recommendedName>
        <fullName evidence="14">Beta-ketoacyl-[acyl-carrier-protein] synthase III</fullName>
        <shortName evidence="14">Beta-ketoacyl-ACP synthase III</shortName>
        <shortName evidence="14">KAS III</shortName>
        <ecNumber evidence="14">2.3.1.180</ecNumber>
    </recommendedName>
    <alternativeName>
        <fullName evidence="14">3-oxoacyl-[acyl-carrier-protein] synthase 3</fullName>
    </alternativeName>
    <alternativeName>
        <fullName evidence="14">3-oxoacyl-[acyl-carrier-protein] synthase III</fullName>
    </alternativeName>
</protein>
<dbReference type="PANTHER" id="PTHR43091">
    <property type="entry name" value="3-OXOACYL-[ACYL-CARRIER-PROTEIN] SYNTHASE"/>
    <property type="match status" value="1"/>
</dbReference>
<dbReference type="GO" id="GO:0033818">
    <property type="term" value="F:beta-ketoacyl-acyl-carrier-protein synthase III activity"/>
    <property type="evidence" value="ECO:0007669"/>
    <property type="project" value="UniProtKB-UniRule"/>
</dbReference>